<name>A0AAE1NN36_9EUCA</name>
<feature type="domain" description="WH2" evidence="2">
    <location>
        <begin position="26"/>
        <end position="43"/>
    </location>
</feature>
<dbReference type="GO" id="GO:0003779">
    <property type="term" value="F:actin binding"/>
    <property type="evidence" value="ECO:0007669"/>
    <property type="project" value="InterPro"/>
</dbReference>
<dbReference type="Proteomes" id="UP001292094">
    <property type="component" value="Unassembled WGS sequence"/>
</dbReference>
<feature type="compositionally biased region" description="Pro residues" evidence="1">
    <location>
        <begin position="1"/>
        <end position="18"/>
    </location>
</feature>
<keyword evidence="4" id="KW-1185">Reference proteome</keyword>
<sequence length="71" mass="7308">MPPPPPPAPRGPPAPRPMVPKGGGDDRGALLSSIRTGTKLKKTVTNDRSGPVVDVQVSGWLAGWEEGLVTG</sequence>
<comment type="caution">
    <text evidence="3">The sequence shown here is derived from an EMBL/GenBank/DDBJ whole genome shotgun (WGS) entry which is preliminary data.</text>
</comment>
<proteinExistence type="predicted"/>
<feature type="region of interest" description="Disordered" evidence="1">
    <location>
        <begin position="1"/>
        <end position="30"/>
    </location>
</feature>
<dbReference type="AlphaFoldDB" id="A0AAE1NN36"/>
<organism evidence="3 4">
    <name type="scientific">Petrolisthes manimaculis</name>
    <dbReference type="NCBI Taxonomy" id="1843537"/>
    <lineage>
        <taxon>Eukaryota</taxon>
        <taxon>Metazoa</taxon>
        <taxon>Ecdysozoa</taxon>
        <taxon>Arthropoda</taxon>
        <taxon>Crustacea</taxon>
        <taxon>Multicrustacea</taxon>
        <taxon>Malacostraca</taxon>
        <taxon>Eumalacostraca</taxon>
        <taxon>Eucarida</taxon>
        <taxon>Decapoda</taxon>
        <taxon>Pleocyemata</taxon>
        <taxon>Anomura</taxon>
        <taxon>Galatheoidea</taxon>
        <taxon>Porcellanidae</taxon>
        <taxon>Petrolisthes</taxon>
    </lineage>
</organism>
<dbReference type="Pfam" id="PF02205">
    <property type="entry name" value="WH2"/>
    <property type="match status" value="1"/>
</dbReference>
<protein>
    <recommendedName>
        <fullName evidence="2">WH2 domain-containing protein</fullName>
    </recommendedName>
</protein>
<reference evidence="3" key="1">
    <citation type="submission" date="2023-11" db="EMBL/GenBank/DDBJ databases">
        <title>Genome assemblies of two species of porcelain crab, Petrolisthes cinctipes and Petrolisthes manimaculis (Anomura: Porcellanidae).</title>
        <authorList>
            <person name="Angst P."/>
        </authorList>
    </citation>
    <scope>NUCLEOTIDE SEQUENCE</scope>
    <source>
        <strain evidence="3">PB745_02</strain>
        <tissue evidence="3">Gill</tissue>
    </source>
</reference>
<accession>A0AAE1NN36</accession>
<dbReference type="InterPro" id="IPR003124">
    <property type="entry name" value="WH2_dom"/>
</dbReference>
<dbReference type="PROSITE" id="PS51082">
    <property type="entry name" value="WH2"/>
    <property type="match status" value="1"/>
</dbReference>
<evidence type="ECO:0000256" key="1">
    <source>
        <dbReference type="SAM" id="MobiDB-lite"/>
    </source>
</evidence>
<gene>
    <name evidence="3" type="ORF">Pmani_035083</name>
</gene>
<dbReference type="SMART" id="SM00246">
    <property type="entry name" value="WH2"/>
    <property type="match status" value="1"/>
</dbReference>
<evidence type="ECO:0000313" key="4">
    <source>
        <dbReference type="Proteomes" id="UP001292094"/>
    </source>
</evidence>
<dbReference type="EMBL" id="JAWZYT010004928">
    <property type="protein sequence ID" value="KAK4292124.1"/>
    <property type="molecule type" value="Genomic_DNA"/>
</dbReference>
<evidence type="ECO:0000313" key="3">
    <source>
        <dbReference type="EMBL" id="KAK4292124.1"/>
    </source>
</evidence>
<evidence type="ECO:0000259" key="2">
    <source>
        <dbReference type="PROSITE" id="PS51082"/>
    </source>
</evidence>